<dbReference type="PROSITE" id="PS51257">
    <property type="entry name" value="PROKAR_LIPOPROTEIN"/>
    <property type="match status" value="1"/>
</dbReference>
<dbReference type="PANTHER" id="PTHR31632">
    <property type="entry name" value="IRON TRANSPORTER FTH1"/>
    <property type="match status" value="1"/>
</dbReference>
<evidence type="ECO:0000256" key="4">
    <source>
        <dbReference type="ARBA" id="ARBA00022692"/>
    </source>
</evidence>
<comment type="similarity">
    <text evidence="2">Belongs to the oxidase-dependent Fe transporter (OFeT) (TC 9.A.10.1) family.</text>
</comment>
<proteinExistence type="inferred from homology"/>
<dbReference type="InterPro" id="IPR036909">
    <property type="entry name" value="Cyt_c-like_dom_sf"/>
</dbReference>
<evidence type="ECO:0000256" key="8">
    <source>
        <dbReference type="ARBA" id="ARBA00023136"/>
    </source>
</evidence>
<feature type="chain" id="PRO_5030027781" evidence="11">
    <location>
        <begin position="26"/>
        <end position="632"/>
    </location>
</feature>
<evidence type="ECO:0000256" key="9">
    <source>
        <dbReference type="PROSITE-ProRule" id="PRU00433"/>
    </source>
</evidence>
<accession>A0A1H2NWF6</accession>
<keyword evidence="3 9" id="KW-0349">Heme</keyword>
<feature type="transmembrane region" description="Helical" evidence="10">
    <location>
        <begin position="518"/>
        <end position="542"/>
    </location>
</feature>
<dbReference type="OrthoDB" id="8215804at2"/>
<dbReference type="GO" id="GO:0009055">
    <property type="term" value="F:electron transfer activity"/>
    <property type="evidence" value="ECO:0007669"/>
    <property type="project" value="InterPro"/>
</dbReference>
<dbReference type="GO" id="GO:0020037">
    <property type="term" value="F:heme binding"/>
    <property type="evidence" value="ECO:0007669"/>
    <property type="project" value="InterPro"/>
</dbReference>
<dbReference type="Pfam" id="PF13442">
    <property type="entry name" value="Cytochrome_CBB3"/>
    <property type="match status" value="1"/>
</dbReference>
<dbReference type="PROSITE" id="PS51007">
    <property type="entry name" value="CYTC"/>
    <property type="match status" value="1"/>
</dbReference>
<feature type="transmembrane region" description="Helical" evidence="10">
    <location>
        <begin position="443"/>
        <end position="463"/>
    </location>
</feature>
<evidence type="ECO:0000256" key="6">
    <source>
        <dbReference type="ARBA" id="ARBA00022989"/>
    </source>
</evidence>
<gene>
    <name evidence="13" type="ORF">SAMN05216202_4862</name>
</gene>
<evidence type="ECO:0000256" key="1">
    <source>
        <dbReference type="ARBA" id="ARBA00004141"/>
    </source>
</evidence>
<evidence type="ECO:0000256" key="7">
    <source>
        <dbReference type="ARBA" id="ARBA00023004"/>
    </source>
</evidence>
<evidence type="ECO:0000256" key="2">
    <source>
        <dbReference type="ARBA" id="ARBA00008333"/>
    </source>
</evidence>
<evidence type="ECO:0000256" key="5">
    <source>
        <dbReference type="ARBA" id="ARBA00022723"/>
    </source>
</evidence>
<reference evidence="14" key="1">
    <citation type="submission" date="2016-10" db="EMBL/GenBank/DDBJ databases">
        <authorList>
            <person name="Varghese N."/>
            <person name="Submissions S."/>
        </authorList>
    </citation>
    <scope>NUCLEOTIDE SEQUENCE [LARGE SCALE GENOMIC DNA]</scope>
    <source>
        <strain evidence="14">LMG 2223</strain>
    </source>
</reference>
<evidence type="ECO:0000313" key="13">
    <source>
        <dbReference type="EMBL" id="SDV09718.1"/>
    </source>
</evidence>
<feature type="transmembrane region" description="Helical" evidence="10">
    <location>
        <begin position="412"/>
        <end position="431"/>
    </location>
</feature>
<keyword evidence="8 10" id="KW-0472">Membrane</keyword>
<keyword evidence="6 10" id="KW-1133">Transmembrane helix</keyword>
<keyword evidence="7 9" id="KW-0408">Iron</keyword>
<feature type="domain" description="Cytochrome c" evidence="12">
    <location>
        <begin position="131"/>
        <end position="219"/>
    </location>
</feature>
<dbReference type="GO" id="GO:0033573">
    <property type="term" value="C:high-affinity iron permease complex"/>
    <property type="evidence" value="ECO:0007669"/>
    <property type="project" value="InterPro"/>
</dbReference>
<dbReference type="RefSeq" id="WP_090221575.1">
    <property type="nucleotide sequence ID" value="NZ_LS483433.1"/>
</dbReference>
<keyword evidence="11" id="KW-0732">Signal</keyword>
<feature type="transmembrane region" description="Helical" evidence="10">
    <location>
        <begin position="375"/>
        <end position="400"/>
    </location>
</feature>
<evidence type="ECO:0000256" key="11">
    <source>
        <dbReference type="SAM" id="SignalP"/>
    </source>
</evidence>
<dbReference type="InterPro" id="IPR009056">
    <property type="entry name" value="Cyt_c-like_dom"/>
</dbReference>
<dbReference type="PANTHER" id="PTHR31632:SF2">
    <property type="entry name" value="PLASMA MEMBRANE IRON PERMEASE"/>
    <property type="match status" value="1"/>
</dbReference>
<dbReference type="STRING" id="46679.SAMN05216202_4862"/>
<dbReference type="EMBL" id="LT629802">
    <property type="protein sequence ID" value="SDV09718.1"/>
    <property type="molecule type" value="Genomic_DNA"/>
</dbReference>
<evidence type="ECO:0000256" key="3">
    <source>
        <dbReference type="ARBA" id="ARBA00022617"/>
    </source>
</evidence>
<dbReference type="InterPro" id="IPR004923">
    <property type="entry name" value="FTR1/Fip1/EfeU"/>
</dbReference>
<evidence type="ECO:0000256" key="10">
    <source>
        <dbReference type="SAM" id="Phobius"/>
    </source>
</evidence>
<evidence type="ECO:0000313" key="14">
    <source>
        <dbReference type="Proteomes" id="UP000198600"/>
    </source>
</evidence>
<protein>
    <submittedName>
        <fullName evidence="13">High-affinity iron transporter</fullName>
    </submittedName>
</protein>
<feature type="transmembrane region" description="Helical" evidence="10">
    <location>
        <begin position="601"/>
        <end position="618"/>
    </location>
</feature>
<dbReference type="Pfam" id="PF03239">
    <property type="entry name" value="FTR1"/>
    <property type="match status" value="1"/>
</dbReference>
<organism evidence="13 14">
    <name type="scientific">Pseudomonas mucidolens</name>
    <dbReference type="NCBI Taxonomy" id="46679"/>
    <lineage>
        <taxon>Bacteria</taxon>
        <taxon>Pseudomonadati</taxon>
        <taxon>Pseudomonadota</taxon>
        <taxon>Gammaproteobacteria</taxon>
        <taxon>Pseudomonadales</taxon>
        <taxon>Pseudomonadaceae</taxon>
        <taxon>Pseudomonas</taxon>
    </lineage>
</organism>
<dbReference type="Proteomes" id="UP000198600">
    <property type="component" value="Chromosome I"/>
</dbReference>
<comment type="subcellular location">
    <subcellularLocation>
        <location evidence="1">Membrane</location>
        <topology evidence="1">Multi-pass membrane protein</topology>
    </subcellularLocation>
</comment>
<sequence length="632" mass="67460">MTAPFRFLAWLLLPALVSCSFNLLAATPEGAPKALHLLDYIGADYPPTVEAGKVVDESEYLEQVEFLGVLQGLVAELPDTPERGELVKGVDELLVAVSAHQDGTVVARQARQLGAKLAVAYEVSQAPVITPDPARGAPLYAQHCSVCHGATGAGDGPAGVGLVPPPANLRDAARLDRLSLYGIYNTLGLGVEGTDMPSFADQLDDRQRWDLATYIAGFTADPAAAKSEKSFNLAELARQTPEEVLTAEGPDVARVFRAQRAQPPQVQRGPAQLLGYTATTLDKSLAAFRNGEHEQAYDLSVAAYLEGFELVESSLDNVDANVRKDTEKALMAYRQSLQDGLPIEQVQQRLDVAKGKLTESAGLLGGDGLSWTLSYISGLLILLREGLEAILVLAAILAFLRNTGQQSAVRSVNVGWGLALVAGLATWALAAYVIDVSGAQRELLEGCTALFASVMVLWLGVWMHDRRHAAAWQDYIKSSLVGGGGRFGFAVLAFFSVYRELFEVILFYETLWLQAGPAGHDAVLAGGATALVLLMGLAWIILKGSAKLPLALFFGINAALLCALSVVFAGHGVKALQEAGIFGTRPVAFFDFDWLGIHADAYSLSAQAVAIIAIVLLYSRSRMADKRRTAAS</sequence>
<dbReference type="SUPFAM" id="SSF46626">
    <property type="entry name" value="Cytochrome c"/>
    <property type="match status" value="1"/>
</dbReference>
<dbReference type="AlphaFoldDB" id="A0A1H2NWF6"/>
<keyword evidence="5 9" id="KW-0479">Metal-binding</keyword>
<feature type="transmembrane region" description="Helical" evidence="10">
    <location>
        <begin position="475"/>
        <end position="498"/>
    </location>
</feature>
<evidence type="ECO:0000259" key="12">
    <source>
        <dbReference type="PROSITE" id="PS51007"/>
    </source>
</evidence>
<keyword evidence="14" id="KW-1185">Reference proteome</keyword>
<feature type="signal peptide" evidence="11">
    <location>
        <begin position="1"/>
        <end position="25"/>
    </location>
</feature>
<name>A0A1H2NWF6_9PSED</name>
<feature type="transmembrane region" description="Helical" evidence="10">
    <location>
        <begin position="549"/>
        <end position="569"/>
    </location>
</feature>
<dbReference type="GO" id="GO:0046872">
    <property type="term" value="F:metal ion binding"/>
    <property type="evidence" value="ECO:0007669"/>
    <property type="project" value="UniProtKB-KW"/>
</dbReference>
<dbReference type="Gene3D" id="1.10.760.10">
    <property type="entry name" value="Cytochrome c-like domain"/>
    <property type="match status" value="1"/>
</dbReference>
<keyword evidence="4 10" id="KW-0812">Transmembrane</keyword>
<dbReference type="GO" id="GO:0015093">
    <property type="term" value="F:ferrous iron transmembrane transporter activity"/>
    <property type="evidence" value="ECO:0007669"/>
    <property type="project" value="TreeGrafter"/>
</dbReference>